<feature type="compositionally biased region" description="Gly residues" evidence="9">
    <location>
        <begin position="3639"/>
        <end position="3648"/>
    </location>
</feature>
<dbReference type="Gene3D" id="3.40.30.10">
    <property type="entry name" value="Glutaredoxin"/>
    <property type="match status" value="2"/>
</dbReference>
<evidence type="ECO:0000256" key="8">
    <source>
        <dbReference type="SAM" id="Coils"/>
    </source>
</evidence>
<feature type="compositionally biased region" description="Polar residues" evidence="9">
    <location>
        <begin position="2414"/>
        <end position="2425"/>
    </location>
</feature>
<feature type="compositionally biased region" description="Basic and acidic residues" evidence="9">
    <location>
        <begin position="3670"/>
        <end position="3680"/>
    </location>
</feature>
<dbReference type="SUPFAM" id="SSF55073">
    <property type="entry name" value="Nucleotide cyclase"/>
    <property type="match status" value="3"/>
</dbReference>
<evidence type="ECO:0000313" key="14">
    <source>
        <dbReference type="Proteomes" id="UP000239649"/>
    </source>
</evidence>
<protein>
    <submittedName>
        <fullName evidence="13">Helicase sen1</fullName>
    </submittedName>
</protein>
<gene>
    <name evidence="13" type="ORF">C2E20_1801</name>
</gene>
<evidence type="ECO:0000256" key="3">
    <source>
        <dbReference type="ARBA" id="ARBA00022737"/>
    </source>
</evidence>
<dbReference type="InterPro" id="IPR047187">
    <property type="entry name" value="SF1_C_Upf1"/>
</dbReference>
<feature type="region of interest" description="Disordered" evidence="9">
    <location>
        <begin position="198"/>
        <end position="258"/>
    </location>
</feature>
<dbReference type="OrthoDB" id="676979at2759"/>
<dbReference type="GO" id="GO:0005930">
    <property type="term" value="C:axoneme"/>
    <property type="evidence" value="ECO:0007669"/>
    <property type="project" value="UniProtKB-SubCell"/>
</dbReference>
<dbReference type="GO" id="GO:0005694">
    <property type="term" value="C:chromosome"/>
    <property type="evidence" value="ECO:0007669"/>
    <property type="project" value="UniProtKB-ARBA"/>
</dbReference>
<evidence type="ECO:0000256" key="6">
    <source>
        <dbReference type="ARBA" id="ARBA00022806"/>
    </source>
</evidence>
<dbReference type="FunFam" id="3.80.10.10:FF:000041">
    <property type="entry name" value="LRR receptor-like serine/threonine-protein kinase ERECTA"/>
    <property type="match status" value="1"/>
</dbReference>
<feature type="region of interest" description="Disordered" evidence="9">
    <location>
        <begin position="3629"/>
        <end position="3680"/>
    </location>
</feature>
<feature type="compositionally biased region" description="Low complexity" evidence="9">
    <location>
        <begin position="2394"/>
        <end position="2404"/>
    </location>
</feature>
<dbReference type="CDD" id="cd18042">
    <property type="entry name" value="DEXXQc_SETX"/>
    <property type="match status" value="1"/>
</dbReference>
<dbReference type="GO" id="GO:0016787">
    <property type="term" value="F:hydrolase activity"/>
    <property type="evidence" value="ECO:0007669"/>
    <property type="project" value="UniProtKB-KW"/>
</dbReference>
<evidence type="ECO:0000256" key="2">
    <source>
        <dbReference type="ARBA" id="ARBA00022614"/>
    </source>
</evidence>
<dbReference type="EMBL" id="LHPF02000003">
    <property type="protein sequence ID" value="PSC75196.1"/>
    <property type="molecule type" value="Genomic_DNA"/>
</dbReference>
<dbReference type="PROSITE" id="PS50125">
    <property type="entry name" value="GUANYLATE_CYCLASE_2"/>
    <property type="match status" value="1"/>
</dbReference>
<feature type="compositionally biased region" description="Pro residues" evidence="9">
    <location>
        <begin position="2877"/>
        <end position="2896"/>
    </location>
</feature>
<proteinExistence type="predicted"/>
<evidence type="ECO:0000256" key="7">
    <source>
        <dbReference type="ARBA" id="ARBA00022840"/>
    </source>
</evidence>
<feature type="region of interest" description="Disordered" evidence="9">
    <location>
        <begin position="26"/>
        <end position="68"/>
    </location>
</feature>
<keyword evidence="5" id="KW-0378">Hydrolase</keyword>
<feature type="compositionally biased region" description="Polar residues" evidence="9">
    <location>
        <begin position="2679"/>
        <end position="2692"/>
    </location>
</feature>
<dbReference type="InterPro" id="IPR027417">
    <property type="entry name" value="P-loop_NTPase"/>
</dbReference>
<feature type="domain" description="Thioredoxin" evidence="12">
    <location>
        <begin position="2932"/>
        <end position="3076"/>
    </location>
</feature>
<keyword evidence="4" id="KW-0547">Nucleotide-binding</keyword>
<evidence type="ECO:0000256" key="4">
    <source>
        <dbReference type="ARBA" id="ARBA00022741"/>
    </source>
</evidence>
<evidence type="ECO:0000256" key="10">
    <source>
        <dbReference type="SAM" id="Phobius"/>
    </source>
</evidence>
<dbReference type="PROSITE" id="PS00194">
    <property type="entry name" value="THIOREDOXIN_1"/>
    <property type="match status" value="1"/>
</dbReference>
<feature type="region of interest" description="Disordered" evidence="9">
    <location>
        <begin position="2466"/>
        <end position="2507"/>
    </location>
</feature>
<dbReference type="Pfam" id="PF00560">
    <property type="entry name" value="LRR_1"/>
    <property type="match status" value="1"/>
</dbReference>
<keyword evidence="10" id="KW-0812">Transmembrane</keyword>
<feature type="transmembrane region" description="Helical" evidence="10">
    <location>
        <begin position="1611"/>
        <end position="1633"/>
    </location>
</feature>
<dbReference type="Gene3D" id="3.40.50.300">
    <property type="entry name" value="P-loop containing nucleotide triphosphate hydrolases"/>
    <property type="match status" value="2"/>
</dbReference>
<dbReference type="Proteomes" id="UP000239649">
    <property type="component" value="Unassembled WGS sequence"/>
</dbReference>
<dbReference type="SUPFAM" id="SSF52540">
    <property type="entry name" value="P-loop containing nucleoside triphosphate hydrolases"/>
    <property type="match status" value="1"/>
</dbReference>
<keyword evidence="6 13" id="KW-0347">Helicase</keyword>
<dbReference type="CDD" id="cd07302">
    <property type="entry name" value="CHD"/>
    <property type="match status" value="1"/>
</dbReference>
<feature type="compositionally biased region" description="Low complexity" evidence="9">
    <location>
        <begin position="2646"/>
        <end position="2655"/>
    </location>
</feature>
<dbReference type="Pfam" id="PF00085">
    <property type="entry name" value="Thioredoxin"/>
    <property type="match status" value="1"/>
</dbReference>
<dbReference type="InterPro" id="IPR001611">
    <property type="entry name" value="Leu-rich_rpt"/>
</dbReference>
<feature type="domain" description="Guanylate cyclase" evidence="11">
    <location>
        <begin position="1684"/>
        <end position="1824"/>
    </location>
</feature>
<evidence type="ECO:0000256" key="9">
    <source>
        <dbReference type="SAM" id="MobiDB-lite"/>
    </source>
</evidence>
<evidence type="ECO:0000313" key="13">
    <source>
        <dbReference type="EMBL" id="PSC75196.1"/>
    </source>
</evidence>
<keyword evidence="14" id="KW-1185">Reference proteome</keyword>
<dbReference type="Gene3D" id="3.30.70.1230">
    <property type="entry name" value="Nucleotide cyclase"/>
    <property type="match status" value="3"/>
</dbReference>
<dbReference type="STRING" id="554055.A0A2P6VM64"/>
<dbReference type="GO" id="GO:0005524">
    <property type="term" value="F:ATP binding"/>
    <property type="evidence" value="ECO:0007669"/>
    <property type="project" value="UniProtKB-KW"/>
</dbReference>
<dbReference type="SUPFAM" id="SSF52833">
    <property type="entry name" value="Thioredoxin-like"/>
    <property type="match status" value="2"/>
</dbReference>
<feature type="region of interest" description="Disordered" evidence="9">
    <location>
        <begin position="2724"/>
        <end position="2748"/>
    </location>
</feature>
<sequence>MKQQQRRRGVPDARQAAVAAVAAVAAAGGGGRSNATPPAEDGGLPRAAGYRPPNAVRSKQRVAPANTPDRFEREVLGGRLWHPACQAASQDIGDTIPLSFASVEEYVGTLDPLVLEEAREGLRADWAEGCASGGKSWAVEVVGVEEVAGGWAYVRLRAEQGHGDMRRACPNNQVVVLTDTRPPPRGAIEWAQALVRGGGRGAGSGGRASKRQRREASAPPNGGASGARAPSASVDSCGGEDGGEMEEPTADSGGAGGGAEEAAGWVVAGLARRSVNDLLVHVHPACAAHAHAPDACCWAALRALQRSSAAGGGQRRRWWLVPGRTLISSEREFDAVHRVRSLQSSLLRFMLKPELLAPIGAYYDNPEVRRGLWPEQAAQPAFIHHLRKLYDETQLEAIEMAACHLGAPDPLEGGAAPHPLLPFVLIQGPPGTGKTHTVKGMLNVWHLVAFQRYYDGLIAATEPAAAPQRPQAAPARLNAAGSNIIDAVTSSMLSDLGKAVAQTKPRILVCTPSNAACDELLTRVMTDGFADGSGRTYRPNVIRVGSAIGESVNVTVRNRLVGLMVERYRNMSQGDWQHKFSDLKQRHAHVSRELEALELSLTRAVRAAGAGGGAAAAAEAAGQLTKEQAQMQELSKKLVERAQLQQRLANELERMGLARGMVWGQKEDWRVREAEQSIEASFLSEAEMVFTTLSSTQRKVFAQSASKIPFHTVLIDEAGQASEVAALQPLCFGAKRVVLVGDPQQLPATILSELAKQVQMERSLFERLQQRGAPVKMLSVQYRMHPAIRQFPSAHFYQGRLRDADSIQDMPPAPFYGHPLMKPYVFFDVSKGQEQRREGGGSLSNRAEALLAACLFAELRQFLIDLVARQPGALTGPTTVGVITPYKEQRNLLRKVFEDVCGKGPASEVFIETVDSFQGKQLDVVILSCVRASSSGGIGFVNDVRRLNVAITRAKRALWVLGSRATLRAGNAEWAALISDAEERGVVIEDADAKDLLPDLPYWTRGDPRAATPDLAPAGQHVGARDTIRALLRPACRPRDIHTGNEPGWLPMVRALLAARRRRRRQRRSAPLGAAATALLAALALAYSLLGAGAAVAPVDKAALLAFKAGLTAEGGELLSTWSPDSDPCGASWMGVRCSCDDFFAVPNDPRRAKVCSAPPELEAASAVALPGPNANAGNATAAAGALPAAFQRVLQLNFGDPRITTWNTLTGTISPALGNLTALRVLNLNANHLYGSLPRALRRLRSLEQLLLSGNRLTGRLPPYLGSFAELRYVRLDNNQFTGPLPWEWCNGSWWQFDVAGNAGLCDEVQPCLRDRISSFDGTSLIDSVNDQDKGTGGYCEVDPPTCGPKVGCRILSPDPPYFTNATGVAFAFSAFRSPLGGGEVRYRWAIGTTRWGRDVLDWVPFEGRKATEELKTPRGTVAKVVYYVDWPLAQVSLTSGVQYFITVQGSNDAGQVLGTMLSSQPIVADVTPPYQPEGSSVFSGQGFSNVAAQAEVSALAASWDPFVDEETGIEFYSYQVFNFVNSQGGTPGYVGDAVTNKTQLNLEPDQGEFRVYVINLDLKRGSAYFMRIYATNGAGLEGYKDAPPVVVGGNDCSGGGAAAVSVSKVVILVAVFVGAASALVALVTYWLMRESMRRHQAARKRMRGQMKNFKYLMQSLVQQVGDAEERQLEELKQLRELAFVITDLQDSTAIAAAAPRQFEKVQEMHDSLLRELIGRYHGYEINTEGDAFHVAFKDVQHAVAFCMEVQYQMLELDWPREVLRLGSCREVKAPDGTLVYRGPRIRMGIHWASKGTVVQRLHQITKHRVFTGPAFQVARELSEAAQGGQVLLSHEGWVRLRQDMATAGFPVVEQLGLYKVESWPAPVWVYQVTQLLERPLHRQPLPISFLEALEAGWGMSINQPPMPRGPKGHLAFVACRLALEACPGGAAGEASPAIAKRLHELLAMVAMQFGGYLFRLSESQAAFLLAFTSPVDGVRFCHSAQALLMYSQWGADCAEFCGRTELAPDGKPTFKGPRVAMAVHQSCEFSAVSVPRQQAAADDVTTDYLGTAVERVQQLSEAAHGGQVIVSEKAWAAVQDQLPGAPHVVSLGSHLLDHSNPASPPLLLIEVMPQVLSRRMFPPPRTLGMVEPGYRDAPGADEPVAFVYAKVSKPAEVLEAEQVRPAVSDDTIIRVLTAYNVAVSKATKLMRTLLRQHGGYECKEPEPGKMTLAFKCLEDAVEWGCALQLELMGFAWPDTVLEWGECAEQRDPDTTNLLWRGLRLKLGISYGLPSSKAPLNTGRADYFGSVPNLAARLMAVARPGQLLVDGRLGSMRDLQWRDDGGAILLSRTAGPVEFTQLGYLQVKGLDDPKLVFQVAPARLRGRQHEDLPTTAATARGGPYSARGGGSLAGSRPLSLRRAGSVDVGSEATPRQGSATSVRTPSLKRYLTGHYAARAAAAYEASGTAPRGRLRAGLLSMGGLGRRHSMDTMDEGGQYGSAPGQYAGRSSHSEVPPDARSLSVASSGGSLARASWLATIGHRLTGVLGRRGGHSGQPSELGSPRSAVDVMLPLTSRSGTTGSNAASFTAANPLFMSQHGAPGGPGAPLGATLGAPGMGAPHRSASAGILPQGVPVGVGGGALGGSRVGSFASDSTLAAAAAAATSGGTTPLGGHASGRNSPPLTASRLRDAADWSYPGSTLTTPTTQATGDGNVDHWDKGLEMEAALGSTAAAGVAGAPDGVGVAAPARHHSATGLPPRGPQHHPLPQRVISSVLDAALAAVAGRGGRDGAGEAGGVSAPALLPDGRAHSGSNPPAMLDLSAAIERGGYATPAELSAEEEAAAADAAAMPPPPPQQPSGGLPPWQSPARVPPVPPLPLSRISGSSRGSAGSEPPDLLPPPPLAAPLGLQPPVPQPALWSRGRPGGGIVGPGAGARRPPGLTLDTEGLTFETFGLESPDTITPGLQYARQVAQLFVEGRRRSGTSMAGGGTVTTHSFDKVEQSAVPVVVEFFAPWCGHCKSLAPVYTAAAEKLQGIVPFVAVDCDREANRPLCGRFGVQGFPTIKLFTPGASSPVDYQGPREAKPLANAAVGLLTSKHVQRVNDLSDLQALMVATDKTKVVLVTDKTSTPPMFKSLSQRFAGTHKGLLFAEVVRTAASKPLLEAQGVTGAPTLLALPAGQGPEGKLVYSGQMKAPQILEWMKGLASQQAGDGKAEGKPAGKESKAKAAPQKEEENKQEADEGQEGGKAGDKSVPAEIPQVVTNVTASELTRRLDKEGVIVASFFAGSEGACREGLNKLNAAVHGLSGLATGVQVDITSAKEAATVKDLYTVELPDADASGCQMTTFLIPFDPEDHEDSDEWRPYDGPLASRDLHKAALELFPAGGVTPLTEGVYREWAGAEPQRIKVVLFTEKDEPPAVYRALSFNFRRFKFDFGLVSAGEAALREQFSVSKLPTLLALYAQPDPKAKPDEQGRTPIKMGIQPYQGPIRYGNIASWLTLMGLQTGTAPDEILEQFTGGRQRGDSMVAQIVDQESWQGSCLDKGGVCVVAALSGGEAQQAQQLEVLRGVAAGRSDQPLHFCWFQAGGGGSAGGAFASGLGLEAGQAPALAAVATKKGRGATMTGRFAKELISEWLDGLLSGKVRTAPLPRLPDFPAPTGGDGGGGGAGAEEAVEEEFDLSDIMGEEIEGDLSKSGRKDEL</sequence>
<dbReference type="Gene3D" id="3.80.10.10">
    <property type="entry name" value="Ribonuclease Inhibitor"/>
    <property type="match status" value="1"/>
</dbReference>
<dbReference type="PANTHER" id="PTHR10887">
    <property type="entry name" value="DNA2/NAM7 HELICASE FAMILY"/>
    <property type="match status" value="1"/>
</dbReference>
<organism evidence="13 14">
    <name type="scientific">Micractinium conductrix</name>
    <dbReference type="NCBI Taxonomy" id="554055"/>
    <lineage>
        <taxon>Eukaryota</taxon>
        <taxon>Viridiplantae</taxon>
        <taxon>Chlorophyta</taxon>
        <taxon>core chlorophytes</taxon>
        <taxon>Trebouxiophyceae</taxon>
        <taxon>Chlorellales</taxon>
        <taxon>Chlorellaceae</taxon>
        <taxon>Chlorella clade</taxon>
        <taxon>Micractinium</taxon>
    </lineage>
</organism>
<dbReference type="SMART" id="SM00044">
    <property type="entry name" value="CYCc"/>
    <property type="match status" value="1"/>
</dbReference>
<feature type="compositionally biased region" description="Low complexity" evidence="9">
    <location>
        <begin position="2839"/>
        <end position="2850"/>
    </location>
</feature>
<keyword evidence="7" id="KW-0067">ATP-binding</keyword>
<keyword evidence="3" id="KW-0677">Repeat</keyword>
<dbReference type="InterPro" id="IPR036249">
    <property type="entry name" value="Thioredoxin-like_sf"/>
</dbReference>
<dbReference type="InterPro" id="IPR001054">
    <property type="entry name" value="A/G_cyclase"/>
</dbReference>
<dbReference type="Pfam" id="PF08263">
    <property type="entry name" value="LRRNT_2"/>
    <property type="match status" value="1"/>
</dbReference>
<dbReference type="InterPro" id="IPR041679">
    <property type="entry name" value="DNA2/NAM7-like_C"/>
</dbReference>
<keyword evidence="10" id="KW-1133">Transmembrane helix</keyword>
<dbReference type="GO" id="GO:0035556">
    <property type="term" value="P:intracellular signal transduction"/>
    <property type="evidence" value="ECO:0007669"/>
    <property type="project" value="InterPro"/>
</dbReference>
<dbReference type="Pfam" id="PF13086">
    <property type="entry name" value="AAA_11"/>
    <property type="match status" value="1"/>
</dbReference>
<feature type="region of interest" description="Disordered" evidence="9">
    <location>
        <begin position="3185"/>
        <end position="3237"/>
    </location>
</feature>
<dbReference type="InterPro" id="IPR045055">
    <property type="entry name" value="DNA2/NAM7-like"/>
</dbReference>
<dbReference type="Pfam" id="PF13087">
    <property type="entry name" value="AAA_12"/>
    <property type="match status" value="1"/>
</dbReference>
<dbReference type="GO" id="GO:0004386">
    <property type="term" value="F:helicase activity"/>
    <property type="evidence" value="ECO:0007669"/>
    <property type="project" value="UniProtKB-KW"/>
</dbReference>
<dbReference type="FunFam" id="3.40.50.300:FF:000326">
    <property type="entry name" value="P-loop containing nucleoside triphosphate hydrolase"/>
    <property type="match status" value="1"/>
</dbReference>
<evidence type="ECO:0000256" key="1">
    <source>
        <dbReference type="ARBA" id="ARBA00004430"/>
    </source>
</evidence>
<dbReference type="CDD" id="cd18808">
    <property type="entry name" value="SF1_C_Upf1"/>
    <property type="match status" value="1"/>
</dbReference>
<feature type="compositionally biased region" description="Low complexity" evidence="9">
    <location>
        <begin position="217"/>
        <end position="233"/>
    </location>
</feature>
<feature type="transmembrane region" description="Helical" evidence="10">
    <location>
        <begin position="1070"/>
        <end position="1090"/>
    </location>
</feature>
<feature type="compositionally biased region" description="Gly residues" evidence="9">
    <location>
        <begin position="2904"/>
        <end position="2914"/>
    </location>
</feature>
<dbReference type="Pfam" id="PF00211">
    <property type="entry name" value="Guanylate_cyc"/>
    <property type="match status" value="1"/>
</dbReference>
<feature type="region of interest" description="Disordered" evidence="9">
    <location>
        <begin position="2646"/>
        <end position="2696"/>
    </location>
</feature>
<keyword evidence="10" id="KW-0472">Membrane</keyword>
<dbReference type="GO" id="GO:0009190">
    <property type="term" value="P:cyclic nucleotide biosynthetic process"/>
    <property type="evidence" value="ECO:0007669"/>
    <property type="project" value="InterPro"/>
</dbReference>
<evidence type="ECO:0000259" key="11">
    <source>
        <dbReference type="PROSITE" id="PS50125"/>
    </source>
</evidence>
<dbReference type="InterPro" id="IPR032675">
    <property type="entry name" value="LRR_dom_sf"/>
</dbReference>
<feature type="compositionally biased region" description="Acidic residues" evidence="9">
    <location>
        <begin position="3651"/>
        <end position="3669"/>
    </location>
</feature>
<keyword evidence="8" id="KW-0175">Coiled coil</keyword>
<evidence type="ECO:0000259" key="12">
    <source>
        <dbReference type="PROSITE" id="PS51352"/>
    </source>
</evidence>
<evidence type="ECO:0000256" key="5">
    <source>
        <dbReference type="ARBA" id="ARBA00022801"/>
    </source>
</evidence>
<dbReference type="SUPFAM" id="SSF52058">
    <property type="entry name" value="L domain-like"/>
    <property type="match status" value="1"/>
</dbReference>
<feature type="region of interest" description="Disordered" evidence="9">
    <location>
        <begin position="2767"/>
        <end position="2799"/>
    </location>
</feature>
<dbReference type="InterPro" id="IPR029787">
    <property type="entry name" value="Nucleotide_cyclase"/>
</dbReference>
<feature type="compositionally biased region" description="Basic and acidic residues" evidence="9">
    <location>
        <begin position="3193"/>
        <end position="3220"/>
    </location>
</feature>
<feature type="region of interest" description="Disordered" evidence="9">
    <location>
        <begin position="2368"/>
        <end position="2426"/>
    </location>
</feature>
<accession>A0A2P6VM64</accession>
<dbReference type="InterPro" id="IPR013766">
    <property type="entry name" value="Thioredoxin_domain"/>
</dbReference>
<dbReference type="PRINTS" id="PR00421">
    <property type="entry name" value="THIOREDOXIN"/>
</dbReference>
<feature type="coiled-coil region" evidence="8">
    <location>
        <begin position="617"/>
        <end position="654"/>
    </location>
</feature>
<comment type="caution">
    <text evidence="13">The sequence shown here is derived from an EMBL/GenBank/DDBJ whole genome shotgun (WGS) entry which is preliminary data.</text>
</comment>
<dbReference type="InterPro" id="IPR041677">
    <property type="entry name" value="DNA2/NAM7_AAA_11"/>
</dbReference>
<dbReference type="PROSITE" id="PS51352">
    <property type="entry name" value="THIOREDOXIN_2"/>
    <property type="match status" value="1"/>
</dbReference>
<feature type="region of interest" description="Disordered" evidence="9">
    <location>
        <begin position="2816"/>
        <end position="2921"/>
    </location>
</feature>
<dbReference type="InterPro" id="IPR013210">
    <property type="entry name" value="LRR_N_plant-typ"/>
</dbReference>
<dbReference type="PANTHER" id="PTHR10887:SF495">
    <property type="entry name" value="HELICASE SENATAXIN ISOFORM X1-RELATED"/>
    <property type="match status" value="1"/>
</dbReference>
<name>A0A2P6VM64_9CHLO</name>
<comment type="subcellular location">
    <subcellularLocation>
        <location evidence="1">Cytoplasm</location>
        <location evidence="1">Cytoskeleton</location>
        <location evidence="1">Cilium axoneme</location>
    </subcellularLocation>
</comment>
<dbReference type="InterPro" id="IPR017937">
    <property type="entry name" value="Thioredoxin_CS"/>
</dbReference>
<reference evidence="13 14" key="1">
    <citation type="journal article" date="2018" name="Plant J.">
        <title>Genome sequences of Chlorella sorokiniana UTEX 1602 and Micractinium conductrix SAG 241.80: implications to maltose excretion by a green alga.</title>
        <authorList>
            <person name="Arriola M.B."/>
            <person name="Velmurugan N."/>
            <person name="Zhang Y."/>
            <person name="Plunkett M.H."/>
            <person name="Hondzo H."/>
            <person name="Barney B.M."/>
        </authorList>
    </citation>
    <scope>NUCLEOTIDE SEQUENCE [LARGE SCALE GENOMIC DNA]</scope>
    <source>
        <strain evidence="13 14">SAG 241.80</strain>
    </source>
</reference>
<feature type="compositionally biased region" description="Low complexity" evidence="9">
    <location>
        <begin position="2860"/>
        <end position="2876"/>
    </location>
</feature>
<keyword evidence="2" id="KW-0433">Leucine-rich repeat</keyword>